<evidence type="ECO:0000256" key="1">
    <source>
        <dbReference type="ARBA" id="ARBA00006987"/>
    </source>
</evidence>
<reference evidence="3 4" key="1">
    <citation type="submission" date="2020-08" db="EMBL/GenBank/DDBJ databases">
        <title>Sequencing the genomes of 1000 actinobacteria strains.</title>
        <authorList>
            <person name="Klenk H.-P."/>
        </authorList>
    </citation>
    <scope>NUCLEOTIDE SEQUENCE [LARGE SCALE GENOMIC DNA]</scope>
    <source>
        <strain evidence="3 4">DSM 45258</strain>
    </source>
</reference>
<comment type="caution">
    <text evidence="3">The sequence shown here is derived from an EMBL/GenBank/DDBJ whole genome shotgun (WGS) entry which is preliminary data.</text>
</comment>
<keyword evidence="2" id="KW-0732">Signal</keyword>
<dbReference type="AlphaFoldDB" id="A0A839RQ82"/>
<evidence type="ECO:0000313" key="4">
    <source>
        <dbReference type="Proteomes" id="UP000567922"/>
    </source>
</evidence>
<dbReference type="Gene3D" id="3.40.190.150">
    <property type="entry name" value="Bordetella uptake gene, domain 1"/>
    <property type="match status" value="1"/>
</dbReference>
<dbReference type="EMBL" id="JACHWS010000002">
    <property type="protein sequence ID" value="MBB3038216.1"/>
    <property type="molecule type" value="Genomic_DNA"/>
</dbReference>
<feature type="chain" id="PRO_5038557206" evidence="2">
    <location>
        <begin position="23"/>
        <end position="338"/>
    </location>
</feature>
<accession>A0A839RQ82</accession>
<gene>
    <name evidence="3" type="ORF">FHU29_002665</name>
</gene>
<dbReference type="InterPro" id="IPR042100">
    <property type="entry name" value="Bug_dom1"/>
</dbReference>
<dbReference type="SUPFAM" id="SSF53850">
    <property type="entry name" value="Periplasmic binding protein-like II"/>
    <property type="match status" value="1"/>
</dbReference>
<dbReference type="Pfam" id="PF03401">
    <property type="entry name" value="TctC"/>
    <property type="match status" value="1"/>
</dbReference>
<keyword evidence="4" id="KW-1185">Reference proteome</keyword>
<comment type="similarity">
    <text evidence="1">Belongs to the UPF0065 (bug) family.</text>
</comment>
<dbReference type="Proteomes" id="UP000567922">
    <property type="component" value="Unassembled WGS sequence"/>
</dbReference>
<dbReference type="CDD" id="cd07012">
    <property type="entry name" value="PBP2_Bug_TTT"/>
    <property type="match status" value="1"/>
</dbReference>
<dbReference type="PROSITE" id="PS51257">
    <property type="entry name" value="PROKAR_LIPOPROTEIN"/>
    <property type="match status" value="1"/>
</dbReference>
<sequence>MRKRLAFPLCVVAAFAVFSATACTEAEVSEDGAWSPSQPIEMVAPAATGGGWDTLARTSTRLLDEAGLADKQFRVINKPGAGGAIGWAYMAAHSGDPHKLFVTSPPMLLVPMTGQAQNEYTEYTPIARLATDYMVYVVPGNSPITSFDEAAEQLRSRPQSFAVAGGSSPGSMDHVAVAGASLAVGADPTELNYVAFNGGGEAMTALLGGHVDMGVTGGGEATGLIESGKIRALAVSAPERVESMPDVPTLTELGYDFTFDIWRGVMAPGDLTDAQIEYYENLFSQLVELESWKVESAQLGWVDSYLGSADFAQFLDETNDEFAEILDEVGLARNAGTS</sequence>
<protein>
    <submittedName>
        <fullName evidence="3">Putative tricarboxylic transport membrane protein</fullName>
    </submittedName>
</protein>
<evidence type="ECO:0000256" key="2">
    <source>
        <dbReference type="SAM" id="SignalP"/>
    </source>
</evidence>
<dbReference type="PANTHER" id="PTHR42928:SF3">
    <property type="entry name" value="UPF0065 PROTEIN YFLP"/>
    <property type="match status" value="1"/>
</dbReference>
<proteinExistence type="inferred from homology"/>
<dbReference type="InterPro" id="IPR005064">
    <property type="entry name" value="BUG"/>
</dbReference>
<name>A0A839RQ82_9ACTN</name>
<dbReference type="PANTHER" id="PTHR42928">
    <property type="entry name" value="TRICARBOXYLATE-BINDING PROTEIN"/>
    <property type="match status" value="1"/>
</dbReference>
<dbReference type="PIRSF" id="PIRSF017082">
    <property type="entry name" value="YflP"/>
    <property type="match status" value="1"/>
</dbReference>
<dbReference type="OrthoDB" id="9780943at2"/>
<feature type="signal peptide" evidence="2">
    <location>
        <begin position="1"/>
        <end position="22"/>
    </location>
</feature>
<dbReference type="Gene3D" id="3.40.190.10">
    <property type="entry name" value="Periplasmic binding protein-like II"/>
    <property type="match status" value="1"/>
</dbReference>
<dbReference type="RefSeq" id="WP_064440054.1">
    <property type="nucleotide sequence ID" value="NZ_BDDI01000006.1"/>
</dbReference>
<evidence type="ECO:0000313" key="3">
    <source>
        <dbReference type="EMBL" id="MBB3038216.1"/>
    </source>
</evidence>
<organism evidence="3 4">
    <name type="scientific">Hoyosella altamirensis</name>
    <dbReference type="NCBI Taxonomy" id="616997"/>
    <lineage>
        <taxon>Bacteria</taxon>
        <taxon>Bacillati</taxon>
        <taxon>Actinomycetota</taxon>
        <taxon>Actinomycetes</taxon>
        <taxon>Mycobacteriales</taxon>
        <taxon>Hoyosellaceae</taxon>
        <taxon>Hoyosella</taxon>
    </lineage>
</organism>